<reference evidence="8 9" key="1">
    <citation type="journal article" date="2012" name="BMC Genomics">
        <title>Comparative genomics of the classical Bordetella subspecies: the evolution and exchange of virulence-associated diversity amongst closely related pathogens.</title>
        <authorList>
            <person name="Park J."/>
            <person name="Zhang Y."/>
            <person name="Buboltz A.M."/>
            <person name="Zhang X."/>
            <person name="Schuster S.C."/>
            <person name="Ahuja U."/>
            <person name="Liu M."/>
            <person name="Miller J.F."/>
            <person name="Sebaihia M."/>
            <person name="Bentley S.D."/>
            <person name="Parkhill J."/>
            <person name="Harvill E.T."/>
        </authorList>
    </citation>
    <scope>NUCLEOTIDE SEQUENCE [LARGE SCALE GENOMIC DNA]</scope>
    <source>
        <strain evidence="8 9">253</strain>
    </source>
</reference>
<dbReference type="Proteomes" id="UP000007564">
    <property type="component" value="Chromosome"/>
</dbReference>
<evidence type="ECO:0000256" key="4">
    <source>
        <dbReference type="ARBA" id="ARBA00022989"/>
    </source>
</evidence>
<feature type="transmembrane region" description="Helical" evidence="6">
    <location>
        <begin position="201"/>
        <end position="221"/>
    </location>
</feature>
<dbReference type="PANTHER" id="PTHR30485">
    <property type="entry name" value="NI/FE-HYDROGENASE 1 B-TYPE CYTOCHROME SUBUNIT"/>
    <property type="match status" value="1"/>
</dbReference>
<organism evidence="8 9">
    <name type="scientific">Bordetella bronchiseptica 253</name>
    <dbReference type="NCBI Taxonomy" id="568707"/>
    <lineage>
        <taxon>Bacteria</taxon>
        <taxon>Pseudomonadati</taxon>
        <taxon>Pseudomonadota</taxon>
        <taxon>Betaproteobacteria</taxon>
        <taxon>Burkholderiales</taxon>
        <taxon>Alcaligenaceae</taxon>
        <taxon>Bordetella</taxon>
    </lineage>
</organism>
<protein>
    <submittedName>
        <fullName evidence="8">Putative integral membrane protein</fullName>
    </submittedName>
</protein>
<dbReference type="HOGENOM" id="CLU_078451_0_0_4"/>
<dbReference type="GO" id="GO:0009055">
    <property type="term" value="F:electron transfer activity"/>
    <property type="evidence" value="ECO:0007669"/>
    <property type="project" value="InterPro"/>
</dbReference>
<name>A0A0C6P5L5_BORBO</name>
<comment type="subcellular location">
    <subcellularLocation>
        <location evidence="1">Cell membrane</location>
        <topology evidence="1">Multi-pass membrane protein</topology>
    </subcellularLocation>
</comment>
<dbReference type="SUPFAM" id="SSF81342">
    <property type="entry name" value="Transmembrane di-heme cytochromes"/>
    <property type="match status" value="1"/>
</dbReference>
<evidence type="ECO:0000256" key="3">
    <source>
        <dbReference type="ARBA" id="ARBA00022692"/>
    </source>
</evidence>
<dbReference type="InterPro" id="IPR051542">
    <property type="entry name" value="Hydrogenase_cytochrome"/>
</dbReference>
<sequence length="231" mass="24456">MQPTATSVRIWDLPTRLFHWAFAAAVIGALVTVKLGGLYIDWHVRFGLTALGLVLFRLIWGFVGPRHARFATFVRGPGAMLAYLCGRAADHAGHNPLGALSVLAMLAVIGVQAATGLFASDDIMIQGPLYGHVSEATANTLTGLHQANEWIIFGLLGAHLLAIAWYSAVRRRALVRAMITGNAPAAQLPPATPASQDGPAIWLRAAVVGACCAALVLWIQAQAVAVDMSFS</sequence>
<dbReference type="Gene3D" id="1.20.950.20">
    <property type="entry name" value="Transmembrane di-heme cytochromes, Chain C"/>
    <property type="match status" value="1"/>
</dbReference>
<gene>
    <name evidence="8" type="ORF">BN112_1560</name>
</gene>
<keyword evidence="4 6" id="KW-1133">Transmembrane helix</keyword>
<evidence type="ECO:0000259" key="7">
    <source>
        <dbReference type="Pfam" id="PF01292"/>
    </source>
</evidence>
<feature type="domain" description="Cytochrome b561 bacterial/Ni-hydrogenase" evidence="7">
    <location>
        <begin position="11"/>
        <end position="181"/>
    </location>
</feature>
<feature type="transmembrane region" description="Helical" evidence="6">
    <location>
        <begin position="97"/>
        <end position="119"/>
    </location>
</feature>
<dbReference type="GO" id="GO:0022904">
    <property type="term" value="P:respiratory electron transport chain"/>
    <property type="evidence" value="ECO:0007669"/>
    <property type="project" value="InterPro"/>
</dbReference>
<dbReference type="PANTHER" id="PTHR30485:SF2">
    <property type="entry name" value="BLL0597 PROTEIN"/>
    <property type="match status" value="1"/>
</dbReference>
<dbReference type="RefSeq" id="WP_015064123.1">
    <property type="nucleotide sequence ID" value="NC_019382.1"/>
</dbReference>
<evidence type="ECO:0000256" key="5">
    <source>
        <dbReference type="ARBA" id="ARBA00023136"/>
    </source>
</evidence>
<dbReference type="Pfam" id="PF01292">
    <property type="entry name" value="Ni_hydr_CYTB"/>
    <property type="match status" value="1"/>
</dbReference>
<evidence type="ECO:0000256" key="6">
    <source>
        <dbReference type="SAM" id="Phobius"/>
    </source>
</evidence>
<proteinExistence type="predicted"/>
<dbReference type="GO" id="GO:0020037">
    <property type="term" value="F:heme binding"/>
    <property type="evidence" value="ECO:0007669"/>
    <property type="project" value="TreeGrafter"/>
</dbReference>
<dbReference type="OrthoDB" id="196472at2"/>
<dbReference type="EMBL" id="HE965806">
    <property type="protein sequence ID" value="CCJ53477.1"/>
    <property type="molecule type" value="Genomic_DNA"/>
</dbReference>
<dbReference type="InterPro" id="IPR016174">
    <property type="entry name" value="Di-haem_cyt_TM"/>
</dbReference>
<evidence type="ECO:0000256" key="2">
    <source>
        <dbReference type="ARBA" id="ARBA00022475"/>
    </source>
</evidence>
<feature type="transmembrane region" description="Helical" evidence="6">
    <location>
        <begin position="17"/>
        <end position="35"/>
    </location>
</feature>
<feature type="transmembrane region" description="Helical" evidence="6">
    <location>
        <begin position="150"/>
        <end position="169"/>
    </location>
</feature>
<keyword evidence="5 6" id="KW-0472">Membrane</keyword>
<accession>A0A0C6P5L5</accession>
<dbReference type="AlphaFoldDB" id="A0A0C6P5L5"/>
<evidence type="ECO:0000313" key="9">
    <source>
        <dbReference type="Proteomes" id="UP000007564"/>
    </source>
</evidence>
<keyword evidence="2" id="KW-1003">Cell membrane</keyword>
<evidence type="ECO:0000256" key="1">
    <source>
        <dbReference type="ARBA" id="ARBA00004651"/>
    </source>
</evidence>
<dbReference type="GO" id="GO:0005886">
    <property type="term" value="C:plasma membrane"/>
    <property type="evidence" value="ECO:0007669"/>
    <property type="project" value="UniProtKB-SubCell"/>
</dbReference>
<dbReference type="InterPro" id="IPR011577">
    <property type="entry name" value="Cyt_b561_bac/Ni-Hgenase"/>
</dbReference>
<feature type="transmembrane region" description="Helical" evidence="6">
    <location>
        <begin position="42"/>
        <end position="62"/>
    </location>
</feature>
<dbReference type="KEGG" id="bbh:BN112_1560"/>
<evidence type="ECO:0000313" key="8">
    <source>
        <dbReference type="EMBL" id="CCJ53477.1"/>
    </source>
</evidence>
<keyword evidence="3 6" id="KW-0812">Transmembrane</keyword>